<name>A0A0A9CI95_ARUDO</name>
<evidence type="ECO:0000313" key="1">
    <source>
        <dbReference type="EMBL" id="JAD71252.1"/>
    </source>
</evidence>
<dbReference type="AlphaFoldDB" id="A0A0A9CI95"/>
<accession>A0A0A9CI95</accession>
<dbReference type="EMBL" id="GBRH01226643">
    <property type="protein sequence ID" value="JAD71252.1"/>
    <property type="molecule type" value="Transcribed_RNA"/>
</dbReference>
<reference evidence="1" key="1">
    <citation type="submission" date="2014-09" db="EMBL/GenBank/DDBJ databases">
        <authorList>
            <person name="Magalhaes I.L.F."/>
            <person name="Oliveira U."/>
            <person name="Santos F.R."/>
            <person name="Vidigal T.H.D.A."/>
            <person name="Brescovit A.D."/>
            <person name="Santos A.J."/>
        </authorList>
    </citation>
    <scope>NUCLEOTIDE SEQUENCE</scope>
    <source>
        <tissue evidence="1">Shoot tissue taken approximately 20 cm above the soil surface</tissue>
    </source>
</reference>
<organism evidence="1">
    <name type="scientific">Arundo donax</name>
    <name type="common">Giant reed</name>
    <name type="synonym">Donax arundinaceus</name>
    <dbReference type="NCBI Taxonomy" id="35708"/>
    <lineage>
        <taxon>Eukaryota</taxon>
        <taxon>Viridiplantae</taxon>
        <taxon>Streptophyta</taxon>
        <taxon>Embryophyta</taxon>
        <taxon>Tracheophyta</taxon>
        <taxon>Spermatophyta</taxon>
        <taxon>Magnoliopsida</taxon>
        <taxon>Liliopsida</taxon>
        <taxon>Poales</taxon>
        <taxon>Poaceae</taxon>
        <taxon>PACMAD clade</taxon>
        <taxon>Arundinoideae</taxon>
        <taxon>Arundineae</taxon>
        <taxon>Arundo</taxon>
    </lineage>
</organism>
<proteinExistence type="predicted"/>
<reference evidence="1" key="2">
    <citation type="journal article" date="2015" name="Data Brief">
        <title>Shoot transcriptome of the giant reed, Arundo donax.</title>
        <authorList>
            <person name="Barrero R.A."/>
            <person name="Guerrero F.D."/>
            <person name="Moolhuijzen P."/>
            <person name="Goolsby J.A."/>
            <person name="Tidwell J."/>
            <person name="Bellgard S.E."/>
            <person name="Bellgard M.I."/>
        </authorList>
    </citation>
    <scope>NUCLEOTIDE SEQUENCE</scope>
    <source>
        <tissue evidence="1">Shoot tissue taken approximately 20 cm above the soil surface</tissue>
    </source>
</reference>
<sequence>MFNVIHGNSSFLPNVGKYVQYSPSSYSQCALYCSCPSSPPTFSGSPSSAMLISSEW</sequence>
<protein>
    <submittedName>
        <fullName evidence="1">Uncharacterized protein</fullName>
    </submittedName>
</protein>